<dbReference type="PANTHER" id="PTHR32546">
    <property type="entry name" value="G-PROTEIN COUPLED RECEPTOR 158-RELATED"/>
    <property type="match status" value="1"/>
</dbReference>
<feature type="transmembrane region" description="Helical" evidence="13">
    <location>
        <begin position="282"/>
        <end position="305"/>
    </location>
</feature>
<dbReference type="GO" id="GO:0005886">
    <property type="term" value="C:plasma membrane"/>
    <property type="evidence" value="ECO:0007669"/>
    <property type="project" value="UniProtKB-SubCell"/>
</dbReference>
<feature type="transmembrane region" description="Helical" evidence="13">
    <location>
        <begin position="242"/>
        <end position="261"/>
    </location>
</feature>
<dbReference type="STRING" id="1965070.A0A3S3QSN5"/>
<keyword evidence="11" id="KW-0175">Coiled coil</keyword>
<keyword evidence="4 13" id="KW-0812">Transmembrane</keyword>
<dbReference type="InterPro" id="IPR043458">
    <property type="entry name" value="GPR158/179"/>
</dbReference>
<feature type="domain" description="G-protein coupled receptors family 3 profile" evidence="14">
    <location>
        <begin position="91"/>
        <end position="338"/>
    </location>
</feature>
<evidence type="ECO:0000256" key="4">
    <source>
        <dbReference type="ARBA" id="ARBA00022692"/>
    </source>
</evidence>
<keyword evidence="8 17" id="KW-0675">Receptor</keyword>
<evidence type="ECO:0000313" key="19">
    <source>
        <dbReference type="Proteomes" id="UP000285301"/>
    </source>
</evidence>
<feature type="transmembrane region" description="Helical" evidence="13">
    <location>
        <begin position="121"/>
        <end position="141"/>
    </location>
</feature>
<proteinExistence type="inferred from homology"/>
<accession>A0A3S3QSN5</accession>
<name>A0A3S3QSN5_9ACAR</name>
<dbReference type="Pfam" id="PF00003">
    <property type="entry name" value="7tm_3"/>
    <property type="match status" value="1"/>
</dbReference>
<keyword evidence="6" id="KW-0297">G-protein coupled receptor</keyword>
<evidence type="ECO:0000256" key="12">
    <source>
        <dbReference type="SAM" id="MobiDB-lite"/>
    </source>
</evidence>
<evidence type="ECO:0000256" key="3">
    <source>
        <dbReference type="ARBA" id="ARBA00022475"/>
    </source>
</evidence>
<reference evidence="17 19" key="1">
    <citation type="journal article" date="2018" name="Gigascience">
        <title>Genomes of trombidid mites reveal novel predicted allergens and laterally-transferred genes associated with secondary metabolism.</title>
        <authorList>
            <person name="Dong X."/>
            <person name="Chaisiri K."/>
            <person name="Xia D."/>
            <person name="Armstrong S.D."/>
            <person name="Fang Y."/>
            <person name="Donnelly M.J."/>
            <person name="Kadowaki T."/>
            <person name="McGarry J.W."/>
            <person name="Darby A.C."/>
            <person name="Makepeace B.L."/>
        </authorList>
    </citation>
    <scope>NUCLEOTIDE SEQUENCE [LARGE SCALE GENOMIC DNA]</scope>
    <source>
        <strain evidence="17">UoL-WK</strain>
    </source>
</reference>
<evidence type="ECO:0000256" key="8">
    <source>
        <dbReference type="ARBA" id="ARBA00023170"/>
    </source>
</evidence>
<keyword evidence="7 13" id="KW-0472">Membrane</keyword>
<evidence type="ECO:0000313" key="15">
    <source>
        <dbReference type="EMBL" id="RWS12060.1"/>
    </source>
</evidence>
<evidence type="ECO:0000256" key="11">
    <source>
        <dbReference type="SAM" id="Coils"/>
    </source>
</evidence>
<dbReference type="GO" id="GO:0004930">
    <property type="term" value="F:G protein-coupled receptor activity"/>
    <property type="evidence" value="ECO:0007669"/>
    <property type="project" value="UniProtKB-KW"/>
</dbReference>
<evidence type="ECO:0000256" key="9">
    <source>
        <dbReference type="ARBA" id="ARBA00023180"/>
    </source>
</evidence>
<evidence type="ECO:0000256" key="13">
    <source>
        <dbReference type="SAM" id="Phobius"/>
    </source>
</evidence>
<evidence type="ECO:0000256" key="6">
    <source>
        <dbReference type="ARBA" id="ARBA00023040"/>
    </source>
</evidence>
<keyword evidence="9" id="KW-0325">Glycoprotein</keyword>
<feature type="region of interest" description="Disordered" evidence="12">
    <location>
        <begin position="448"/>
        <end position="467"/>
    </location>
</feature>
<feature type="transmembrane region" description="Helical" evidence="13">
    <location>
        <begin position="89"/>
        <end position="114"/>
    </location>
</feature>
<keyword evidence="5 13" id="KW-1133">Transmembrane helix</keyword>
<feature type="coiled-coil region" evidence="11">
    <location>
        <begin position="370"/>
        <end position="397"/>
    </location>
</feature>
<evidence type="ECO:0000256" key="1">
    <source>
        <dbReference type="ARBA" id="ARBA00004651"/>
    </source>
</evidence>
<dbReference type="OrthoDB" id="2129233at2759"/>
<dbReference type="Proteomes" id="UP000285301">
    <property type="component" value="Unassembled WGS sequence"/>
</dbReference>
<feature type="transmembrane region" description="Helical" evidence="13">
    <location>
        <begin position="161"/>
        <end position="179"/>
    </location>
</feature>
<evidence type="ECO:0000256" key="5">
    <source>
        <dbReference type="ARBA" id="ARBA00022989"/>
    </source>
</evidence>
<dbReference type="EMBL" id="NCKU01001004">
    <property type="protein sequence ID" value="RWS13385.1"/>
    <property type="molecule type" value="Genomic_DNA"/>
</dbReference>
<evidence type="ECO:0000256" key="7">
    <source>
        <dbReference type="ARBA" id="ARBA00023136"/>
    </source>
</evidence>
<dbReference type="EMBL" id="NCKU01000978">
    <property type="protein sequence ID" value="RWS13480.1"/>
    <property type="molecule type" value="Genomic_DNA"/>
</dbReference>
<dbReference type="PANTHER" id="PTHR32546:SF16">
    <property type="entry name" value="G-PROTEIN COUPLED RECEPTOR CG31760-RELATED"/>
    <property type="match status" value="1"/>
</dbReference>
<evidence type="ECO:0000313" key="16">
    <source>
        <dbReference type="EMBL" id="RWS12063.1"/>
    </source>
</evidence>
<comment type="caution">
    <text evidence="17">The sequence shown here is derived from an EMBL/GenBank/DDBJ whole genome shotgun (WGS) entry which is preliminary data.</text>
</comment>
<keyword evidence="10" id="KW-0807">Transducer</keyword>
<keyword evidence="3" id="KW-1003">Cell membrane</keyword>
<dbReference type="InterPro" id="IPR017978">
    <property type="entry name" value="GPCR_3_C"/>
</dbReference>
<evidence type="ECO:0000313" key="18">
    <source>
        <dbReference type="EMBL" id="RWS13480.1"/>
    </source>
</evidence>
<keyword evidence="19" id="KW-1185">Reference proteome</keyword>
<comment type="similarity">
    <text evidence="2">Belongs to the G-protein coupled receptor 3 family.</text>
</comment>
<evidence type="ECO:0000313" key="17">
    <source>
        <dbReference type="EMBL" id="RWS13385.1"/>
    </source>
</evidence>
<dbReference type="EMBL" id="NCKU01001458">
    <property type="protein sequence ID" value="RWS12060.1"/>
    <property type="molecule type" value="Genomic_DNA"/>
</dbReference>
<organism evidence="17 19">
    <name type="scientific">Dinothrombium tinctorium</name>
    <dbReference type="NCBI Taxonomy" id="1965070"/>
    <lineage>
        <taxon>Eukaryota</taxon>
        <taxon>Metazoa</taxon>
        <taxon>Ecdysozoa</taxon>
        <taxon>Arthropoda</taxon>
        <taxon>Chelicerata</taxon>
        <taxon>Arachnida</taxon>
        <taxon>Acari</taxon>
        <taxon>Acariformes</taxon>
        <taxon>Trombidiformes</taxon>
        <taxon>Prostigmata</taxon>
        <taxon>Anystina</taxon>
        <taxon>Parasitengona</taxon>
        <taxon>Trombidioidea</taxon>
        <taxon>Trombidiidae</taxon>
        <taxon>Dinothrombium</taxon>
    </lineage>
</organism>
<reference evidence="17" key="2">
    <citation type="submission" date="2018-11" db="EMBL/GenBank/DDBJ databases">
        <title>Trombidioid mite genomics.</title>
        <authorList>
            <person name="Dong X."/>
        </authorList>
    </citation>
    <scope>NUCLEOTIDE SEQUENCE</scope>
    <source>
        <strain evidence="17">UoL-WK</strain>
    </source>
</reference>
<sequence length="467" mass="53425">MKCIFIPKFGWRKGGYKCKCKKGYYPWVSETTKPFNLIYEFNGSVVEAAWTDKLLNNDLRYNVMYTCKQCAEGCEECKDSSPCLSSYNWAFRVSLLIISILCIFLTALLACYIYKYRKLKVFKVASPIFLCITLLGCAIMYSEMAAIFPVLDSLFCIVTKVTRHMGFCITYSALLLKTWRVSLTYRVKSAHKLKLTDKQLLQWLFPILLVMAIYLGTWTISAPPQAIYIKDWNGLKFKICDYNWWDHSLVIGEFLFLLWGIKVCYSVRNAESFFNEAKYITWAIYNIAIVNILMIFIHLLILPNAGADVKYLFGFIRTQLSTTTTVLLIFGPKFYRVIKGQGDSWDNRVRARGVNASFSLNGVGLVYEETTDLYQENEELKEEIHKLATQIELMKLMQMEINNRHLKTKHSGSSHYPTPSVTITANPVSVTNSSQNPIVKAAFSRFETADGPSPRISSAAELASERV</sequence>
<evidence type="ECO:0000256" key="2">
    <source>
        <dbReference type="ARBA" id="ARBA00007242"/>
    </source>
</evidence>
<gene>
    <name evidence="16" type="ORF">B4U79_01398</name>
    <name evidence="17" type="ORF">B4U79_08476</name>
    <name evidence="15" type="ORF">B4U79_10884</name>
    <name evidence="18" type="ORF">B4U79_15082</name>
</gene>
<evidence type="ECO:0000256" key="10">
    <source>
        <dbReference type="ARBA" id="ARBA00023224"/>
    </source>
</evidence>
<comment type="subcellular location">
    <subcellularLocation>
        <location evidence="1">Cell membrane</location>
        <topology evidence="1">Multi-pass membrane protein</topology>
    </subcellularLocation>
</comment>
<dbReference type="AlphaFoldDB" id="A0A3S3QSN5"/>
<evidence type="ECO:0000259" key="14">
    <source>
        <dbReference type="PROSITE" id="PS50259"/>
    </source>
</evidence>
<dbReference type="EMBL" id="NCKU01001457">
    <property type="protein sequence ID" value="RWS12063.1"/>
    <property type="molecule type" value="Genomic_DNA"/>
</dbReference>
<dbReference type="PROSITE" id="PS50259">
    <property type="entry name" value="G_PROTEIN_RECEP_F3_4"/>
    <property type="match status" value="1"/>
</dbReference>
<protein>
    <submittedName>
        <fullName evidence="17">Putative G-protein coupled receptor CG31760-like protein</fullName>
    </submittedName>
</protein>
<dbReference type="CDD" id="cd15293">
    <property type="entry name" value="7tmC_GPR158-like"/>
    <property type="match status" value="1"/>
</dbReference>
<feature type="transmembrane region" description="Helical" evidence="13">
    <location>
        <begin position="200"/>
        <end position="222"/>
    </location>
</feature>
<feature type="transmembrane region" description="Helical" evidence="13">
    <location>
        <begin position="311"/>
        <end position="330"/>
    </location>
</feature>